<dbReference type="InterPro" id="IPR036388">
    <property type="entry name" value="WH-like_DNA-bd_sf"/>
</dbReference>
<keyword evidence="4" id="KW-0804">Transcription</keyword>
<dbReference type="FunFam" id="1.10.10.10:FF:000001">
    <property type="entry name" value="LysR family transcriptional regulator"/>
    <property type="match status" value="1"/>
</dbReference>
<dbReference type="RefSeq" id="WP_145872922.1">
    <property type="nucleotide sequence ID" value="NZ_CP046904.1"/>
</dbReference>
<dbReference type="PANTHER" id="PTHR30126:SF88">
    <property type="entry name" value="TRANSCRIPTIONAL REGULATOR-RELATED"/>
    <property type="match status" value="1"/>
</dbReference>
<dbReference type="AlphaFoldDB" id="A0A562Q423"/>
<accession>A0A562Q423</accession>
<dbReference type="InterPro" id="IPR005119">
    <property type="entry name" value="LysR_subst-bd"/>
</dbReference>
<sequence>MHEFTLQELQCFDAVVAHGGFQAAAQALHRTHPAVFAAVAKLERQLGIALLDRGGYRVRLTEAGRAFHQKARAVLHEMQGLRRYAAQLAMGEESELRVVIGDFCPPAPALASLSRFFAAHSGTRLHLAVEAVGGPIERLRDGEADLIVHSVDRHDPRLEWTALGKVAFLPVAAPGFLPSWPAKKALRPEDLRGLTQAVLRDTARSKPGPDHFMIAGAPQCTVPDLAIKKEVVLRGLAWGHLPRHLVDKELRAGRLVSLAGRHLPGSVEELVIARRADVPHGPVAEALWRHLATDSSLRIRSSR</sequence>
<feature type="domain" description="HTH lysR-type" evidence="5">
    <location>
        <begin position="4"/>
        <end position="61"/>
    </location>
</feature>
<dbReference type="PROSITE" id="PS50931">
    <property type="entry name" value="HTH_LYSR"/>
    <property type="match status" value="1"/>
</dbReference>
<dbReference type="SUPFAM" id="SSF53850">
    <property type="entry name" value="Periplasmic binding protein-like II"/>
    <property type="match status" value="1"/>
</dbReference>
<evidence type="ECO:0000313" key="7">
    <source>
        <dbReference type="EMBL" id="TWI51509.1"/>
    </source>
</evidence>
<dbReference type="Proteomes" id="UP000315112">
    <property type="component" value="Unassembled WGS sequence"/>
</dbReference>
<dbReference type="Proteomes" id="UP000437862">
    <property type="component" value="Chromosome"/>
</dbReference>
<evidence type="ECO:0000256" key="1">
    <source>
        <dbReference type="ARBA" id="ARBA00009437"/>
    </source>
</evidence>
<protein>
    <submittedName>
        <fullName evidence="7">DNA-binding transcriptional LysR family regulator</fullName>
    </submittedName>
    <submittedName>
        <fullName evidence="6">LysR family transcriptional regulator</fullName>
    </submittedName>
</protein>
<proteinExistence type="inferred from homology"/>
<organism evidence="7 8">
    <name type="scientific">Pseudoduganella flava</name>
    <dbReference type="NCBI Taxonomy" id="871742"/>
    <lineage>
        <taxon>Bacteria</taxon>
        <taxon>Pseudomonadati</taxon>
        <taxon>Pseudomonadota</taxon>
        <taxon>Betaproteobacteria</taxon>
        <taxon>Burkholderiales</taxon>
        <taxon>Oxalobacteraceae</taxon>
        <taxon>Telluria group</taxon>
        <taxon>Pseudoduganella</taxon>
    </lineage>
</organism>
<dbReference type="SUPFAM" id="SSF46785">
    <property type="entry name" value="Winged helix' DNA-binding domain"/>
    <property type="match status" value="1"/>
</dbReference>
<dbReference type="InterPro" id="IPR036390">
    <property type="entry name" value="WH_DNA-bd_sf"/>
</dbReference>
<name>A0A562Q423_9BURK</name>
<reference evidence="7" key="2">
    <citation type="submission" date="2019-07" db="EMBL/GenBank/DDBJ databases">
        <authorList>
            <person name="Whitman W."/>
            <person name="Huntemann M."/>
            <person name="Clum A."/>
            <person name="Pillay M."/>
            <person name="Palaniappan K."/>
            <person name="Varghese N."/>
            <person name="Mikhailova N."/>
            <person name="Stamatis D."/>
            <person name="Reddy T."/>
            <person name="Daum C."/>
            <person name="Shapiro N."/>
            <person name="Ivanova N."/>
            <person name="Kyrpides N."/>
            <person name="Woyke T."/>
        </authorList>
    </citation>
    <scope>NUCLEOTIDE SEQUENCE</scope>
    <source>
        <strain evidence="7">CGMCC 1.10685</strain>
    </source>
</reference>
<reference evidence="7 8" key="1">
    <citation type="journal article" date="2015" name="Stand. Genomic Sci.">
        <title>Genomic Encyclopedia of Bacterial and Archaeal Type Strains, Phase III: the genomes of soil and plant-associated and newly described type strains.</title>
        <authorList>
            <person name="Whitman W.B."/>
            <person name="Woyke T."/>
            <person name="Klenk H.P."/>
            <person name="Zhou Y."/>
            <person name="Lilburn T.G."/>
            <person name="Beck B.J."/>
            <person name="De Vos P."/>
            <person name="Vandamme P."/>
            <person name="Eisen J.A."/>
            <person name="Garrity G."/>
            <person name="Hugenholtz P."/>
            <person name="Kyrpides N.C."/>
        </authorList>
    </citation>
    <scope>NUCLEOTIDE SEQUENCE [LARGE SCALE GENOMIC DNA]</scope>
    <source>
        <strain evidence="7 8">CGMCC 1.10685</strain>
    </source>
</reference>
<reference evidence="6 9" key="3">
    <citation type="submission" date="2019-12" db="EMBL/GenBank/DDBJ databases">
        <title>Draft Genome Sequences of Six Type Strains of the Genus Massilia.</title>
        <authorList>
            <person name="Miess H."/>
            <person name="Frediansyah A."/>
            <person name="Goeker M."/>
            <person name="Gross H."/>
        </authorList>
    </citation>
    <scope>NUCLEOTIDE SEQUENCE [LARGE SCALE GENOMIC DNA]</scope>
    <source>
        <strain evidence="6 9">DSM 26639</strain>
    </source>
</reference>
<evidence type="ECO:0000313" key="8">
    <source>
        <dbReference type="Proteomes" id="UP000315112"/>
    </source>
</evidence>
<evidence type="ECO:0000256" key="3">
    <source>
        <dbReference type="ARBA" id="ARBA00023125"/>
    </source>
</evidence>
<dbReference type="EMBL" id="CP046904">
    <property type="protein sequence ID" value="QGZ41535.1"/>
    <property type="molecule type" value="Genomic_DNA"/>
</dbReference>
<evidence type="ECO:0000259" key="5">
    <source>
        <dbReference type="PROSITE" id="PS50931"/>
    </source>
</evidence>
<dbReference type="PANTHER" id="PTHR30126">
    <property type="entry name" value="HTH-TYPE TRANSCRIPTIONAL REGULATOR"/>
    <property type="match status" value="1"/>
</dbReference>
<dbReference type="EMBL" id="VLKW01000001">
    <property type="protein sequence ID" value="TWI51509.1"/>
    <property type="molecule type" value="Genomic_DNA"/>
</dbReference>
<keyword evidence="9" id="KW-1185">Reference proteome</keyword>
<dbReference type="Gene3D" id="1.10.10.10">
    <property type="entry name" value="Winged helix-like DNA-binding domain superfamily/Winged helix DNA-binding domain"/>
    <property type="match status" value="1"/>
</dbReference>
<dbReference type="InterPro" id="IPR000847">
    <property type="entry name" value="LysR_HTH_N"/>
</dbReference>
<evidence type="ECO:0000256" key="2">
    <source>
        <dbReference type="ARBA" id="ARBA00023015"/>
    </source>
</evidence>
<dbReference type="Pfam" id="PF00126">
    <property type="entry name" value="HTH_1"/>
    <property type="match status" value="1"/>
</dbReference>
<evidence type="ECO:0000313" key="6">
    <source>
        <dbReference type="EMBL" id="QGZ41535.1"/>
    </source>
</evidence>
<evidence type="ECO:0000256" key="4">
    <source>
        <dbReference type="ARBA" id="ARBA00023163"/>
    </source>
</evidence>
<dbReference type="Gene3D" id="3.40.190.290">
    <property type="match status" value="1"/>
</dbReference>
<comment type="similarity">
    <text evidence="1">Belongs to the LysR transcriptional regulatory family.</text>
</comment>
<dbReference type="Pfam" id="PF03466">
    <property type="entry name" value="LysR_substrate"/>
    <property type="match status" value="1"/>
</dbReference>
<gene>
    <name evidence="6" type="ORF">GO485_22420</name>
    <name evidence="7" type="ORF">IP92_00496</name>
</gene>
<keyword evidence="2" id="KW-0805">Transcription regulation</keyword>
<dbReference type="GO" id="GO:0003700">
    <property type="term" value="F:DNA-binding transcription factor activity"/>
    <property type="evidence" value="ECO:0007669"/>
    <property type="project" value="InterPro"/>
</dbReference>
<keyword evidence="3 7" id="KW-0238">DNA-binding</keyword>
<evidence type="ECO:0000313" key="9">
    <source>
        <dbReference type="Proteomes" id="UP000437862"/>
    </source>
</evidence>
<dbReference type="GO" id="GO:0000976">
    <property type="term" value="F:transcription cis-regulatory region binding"/>
    <property type="evidence" value="ECO:0007669"/>
    <property type="project" value="TreeGrafter"/>
</dbReference>
<dbReference type="OrthoDB" id="196624at2"/>